<dbReference type="STRING" id="679897.HMU12720"/>
<gene>
    <name evidence="14" type="primary">rnhA</name>
    <name evidence="14" type="ordered locus">HMU12720</name>
</gene>
<reference evidence="14 15" key="1">
    <citation type="journal article" date="2010" name="BMC Genomics">
        <title>Comparative genomics and proteomics of Helicobacter mustelae, an ulcerogenic and carcinogenic gastric pathogen.</title>
        <authorList>
            <person name="O'Toole P.W."/>
            <person name="Snelling W.J."/>
            <person name="Canchaya C."/>
            <person name="Forde B.M."/>
            <person name="Hardie K.R."/>
            <person name="Josenhans C."/>
            <person name="Graham R.L.J."/>
            <person name="McMullan G."/>
            <person name="Parkhill J."/>
            <person name="Belda E."/>
            <person name="Bentley S.D."/>
        </authorList>
    </citation>
    <scope>NUCLEOTIDE SEQUENCE [LARGE SCALE GENOMIC DNA]</scope>
    <source>
        <strain evidence="15">ATCC 43772 / LMG 18044 / NCTC 12198 / 12198</strain>
    </source>
</reference>
<comment type="function">
    <text evidence="3">Endonuclease that specifically degrades the RNA of RNA-DNA hybrids.</text>
</comment>
<keyword evidence="8" id="KW-0540">Nuclease</keyword>
<dbReference type="GO" id="GO:0043137">
    <property type="term" value="P:DNA replication, removal of RNA primer"/>
    <property type="evidence" value="ECO:0007669"/>
    <property type="project" value="TreeGrafter"/>
</dbReference>
<keyword evidence="11" id="KW-0378">Hydrolase</keyword>
<proteinExistence type="inferred from homology"/>
<organism evidence="14 15">
    <name type="scientific">Helicobacter mustelae (strain ATCC 43772 / CCUG 25715 / CIP 103759 / LMG 18044 / NCTC 12198 / R85-136P)</name>
    <name type="common">Campylobacter mustelae</name>
    <dbReference type="NCBI Taxonomy" id="679897"/>
    <lineage>
        <taxon>Bacteria</taxon>
        <taxon>Pseudomonadati</taxon>
        <taxon>Campylobacterota</taxon>
        <taxon>Epsilonproteobacteria</taxon>
        <taxon>Campylobacterales</taxon>
        <taxon>Helicobacteraceae</taxon>
        <taxon>Helicobacter</taxon>
    </lineage>
</organism>
<evidence type="ECO:0000256" key="10">
    <source>
        <dbReference type="ARBA" id="ARBA00022759"/>
    </source>
</evidence>
<evidence type="ECO:0000256" key="12">
    <source>
        <dbReference type="ARBA" id="ARBA00022842"/>
    </source>
</evidence>
<evidence type="ECO:0000256" key="7">
    <source>
        <dbReference type="ARBA" id="ARBA00016227"/>
    </source>
</evidence>
<dbReference type="GO" id="GO:0046872">
    <property type="term" value="F:metal ion binding"/>
    <property type="evidence" value="ECO:0007669"/>
    <property type="project" value="UniProtKB-KW"/>
</dbReference>
<dbReference type="InterPro" id="IPR012337">
    <property type="entry name" value="RNaseH-like_sf"/>
</dbReference>
<comment type="catalytic activity">
    <reaction evidence="1">
        <text>Endonucleolytic cleavage to 5'-phosphomonoester.</text>
        <dbReference type="EC" id="3.1.26.4"/>
    </reaction>
</comment>
<evidence type="ECO:0000256" key="6">
    <source>
        <dbReference type="ARBA" id="ARBA00012180"/>
    </source>
</evidence>
<dbReference type="InterPro" id="IPR022892">
    <property type="entry name" value="RNaseHI"/>
</dbReference>
<evidence type="ECO:0000256" key="1">
    <source>
        <dbReference type="ARBA" id="ARBA00000077"/>
    </source>
</evidence>
<keyword evidence="15" id="KW-1185">Reference proteome</keyword>
<evidence type="ECO:0000256" key="4">
    <source>
        <dbReference type="ARBA" id="ARBA00005300"/>
    </source>
</evidence>
<dbReference type="PANTHER" id="PTHR10642">
    <property type="entry name" value="RIBONUCLEASE H1"/>
    <property type="match status" value="1"/>
</dbReference>
<dbReference type="Gene3D" id="3.30.420.10">
    <property type="entry name" value="Ribonuclease H-like superfamily/Ribonuclease H"/>
    <property type="match status" value="1"/>
</dbReference>
<protein>
    <recommendedName>
        <fullName evidence="7">Ribonuclease HI</fullName>
        <ecNumber evidence="6">3.1.26.4</ecNumber>
    </recommendedName>
</protein>
<evidence type="ECO:0000259" key="13">
    <source>
        <dbReference type="PROSITE" id="PS50879"/>
    </source>
</evidence>
<dbReference type="GO" id="GO:0004523">
    <property type="term" value="F:RNA-DNA hybrid ribonuclease activity"/>
    <property type="evidence" value="ECO:0007669"/>
    <property type="project" value="UniProtKB-EC"/>
</dbReference>
<dbReference type="Proteomes" id="UP000001522">
    <property type="component" value="Chromosome"/>
</dbReference>
<keyword evidence="10" id="KW-0255">Endonuclease</keyword>
<comment type="subunit">
    <text evidence="5">Monomer.</text>
</comment>
<feature type="domain" description="RNase H type-1" evidence="13">
    <location>
        <begin position="1"/>
        <end position="136"/>
    </location>
</feature>
<evidence type="ECO:0000313" key="14">
    <source>
        <dbReference type="EMBL" id="CBG40526.1"/>
    </source>
</evidence>
<dbReference type="SUPFAM" id="SSF53098">
    <property type="entry name" value="Ribonuclease H-like"/>
    <property type="match status" value="1"/>
</dbReference>
<accession>D3UJ51</accession>
<dbReference type="eggNOG" id="COG0328">
    <property type="taxonomic scope" value="Bacteria"/>
</dbReference>
<dbReference type="KEGG" id="hms:HMU12720"/>
<dbReference type="Pfam" id="PF00075">
    <property type="entry name" value="RNase_H"/>
    <property type="match status" value="1"/>
</dbReference>
<keyword evidence="9" id="KW-0479">Metal-binding</keyword>
<dbReference type="HOGENOM" id="CLU_030894_6_0_7"/>
<dbReference type="PANTHER" id="PTHR10642:SF26">
    <property type="entry name" value="RIBONUCLEASE H1"/>
    <property type="match status" value="1"/>
</dbReference>
<evidence type="ECO:0000256" key="5">
    <source>
        <dbReference type="ARBA" id="ARBA00011245"/>
    </source>
</evidence>
<dbReference type="InterPro" id="IPR002156">
    <property type="entry name" value="RNaseH_domain"/>
</dbReference>
<dbReference type="FunFam" id="3.30.420.10:FF:000089">
    <property type="entry name" value="Ribonuclease H"/>
    <property type="match status" value="1"/>
</dbReference>
<evidence type="ECO:0000256" key="8">
    <source>
        <dbReference type="ARBA" id="ARBA00022722"/>
    </source>
</evidence>
<dbReference type="InterPro" id="IPR036397">
    <property type="entry name" value="RNaseH_sf"/>
</dbReference>
<dbReference type="GO" id="GO:0003676">
    <property type="term" value="F:nucleic acid binding"/>
    <property type="evidence" value="ECO:0007669"/>
    <property type="project" value="InterPro"/>
</dbReference>
<evidence type="ECO:0000256" key="9">
    <source>
        <dbReference type="ARBA" id="ARBA00022723"/>
    </source>
</evidence>
<dbReference type="AlphaFoldDB" id="D3UJ51"/>
<dbReference type="EC" id="3.1.26.4" evidence="6"/>
<dbReference type="NCBIfam" id="NF001236">
    <property type="entry name" value="PRK00203.1"/>
    <property type="match status" value="1"/>
</dbReference>
<evidence type="ECO:0000313" key="15">
    <source>
        <dbReference type="Proteomes" id="UP000001522"/>
    </source>
</evidence>
<dbReference type="RefSeq" id="WP_013023593.1">
    <property type="nucleotide sequence ID" value="NC_013949.1"/>
</dbReference>
<evidence type="ECO:0000256" key="2">
    <source>
        <dbReference type="ARBA" id="ARBA00001946"/>
    </source>
</evidence>
<dbReference type="InterPro" id="IPR050092">
    <property type="entry name" value="RNase_H"/>
</dbReference>
<comment type="cofactor">
    <cofactor evidence="2">
        <name>Mg(2+)</name>
        <dbReference type="ChEBI" id="CHEBI:18420"/>
    </cofactor>
</comment>
<dbReference type="PROSITE" id="PS50879">
    <property type="entry name" value="RNASE_H_1"/>
    <property type="match status" value="1"/>
</dbReference>
<comment type="similarity">
    <text evidence="4">Belongs to the RNase H family.</text>
</comment>
<sequence>MKKVEIYCDGSSLGNPGFGGYCAILRYKKQEKILCGAVSHTTNNRMELLAVIEAIKALKEPCQITIYSDSRYVCDGVEKWIFHWIKKDFKNVKNPDLWREFLRVSLHHKIQTHWIKGHSNHAENEKCDTIAREQAKKLKEQYAKS</sequence>
<dbReference type="CDD" id="cd09278">
    <property type="entry name" value="RNase_HI_prokaryote_like"/>
    <property type="match status" value="1"/>
</dbReference>
<evidence type="ECO:0000256" key="3">
    <source>
        <dbReference type="ARBA" id="ARBA00004065"/>
    </source>
</evidence>
<name>D3UJ51_HELM1</name>
<evidence type="ECO:0000256" key="11">
    <source>
        <dbReference type="ARBA" id="ARBA00022801"/>
    </source>
</evidence>
<dbReference type="EMBL" id="FN555004">
    <property type="protein sequence ID" value="CBG40526.1"/>
    <property type="molecule type" value="Genomic_DNA"/>
</dbReference>
<keyword evidence="12" id="KW-0460">Magnesium</keyword>